<evidence type="ECO:0000313" key="3">
    <source>
        <dbReference type="Proteomes" id="UP000184499"/>
    </source>
</evidence>
<sequence length="182" mass="19643">MRSVRRAKANGNAGFAGFAQFVAKGKLGKGSLVFFFAAPLTLSLPSSRVADVSLSPCPRFSDLVPWALSSLQSPDATPRTKSGPARRGCRESVANPPALLAMTHETGWWGLSRRSPVRENWLAAKGIEGGGLVCGTGTHNAMPQCHSRAWPLRQEREERDLVMLASPMSGCGRLGHWGTWRC</sequence>
<evidence type="ECO:0000256" key="1">
    <source>
        <dbReference type="SAM" id="MobiDB-lite"/>
    </source>
</evidence>
<proteinExistence type="predicted"/>
<dbReference type="VEuPathDB" id="FungiDB:ASPBRDRAFT_645973"/>
<dbReference type="GeneID" id="93580974"/>
<accession>A0A1L9UE74</accession>
<dbReference type="RefSeq" id="XP_067477192.1">
    <property type="nucleotide sequence ID" value="XM_067628486.1"/>
</dbReference>
<feature type="region of interest" description="Disordered" evidence="1">
    <location>
        <begin position="72"/>
        <end position="91"/>
    </location>
</feature>
<dbReference type="EMBL" id="KV878687">
    <property type="protein sequence ID" value="OJJ69943.1"/>
    <property type="molecule type" value="Genomic_DNA"/>
</dbReference>
<gene>
    <name evidence="2" type="ORF">ASPBRDRAFT_645973</name>
</gene>
<dbReference type="AlphaFoldDB" id="A0A1L9UE74"/>
<organism evidence="2 3">
    <name type="scientific">Aspergillus brasiliensis (strain CBS 101740 / IMI 381727 / IBT 21946)</name>
    <dbReference type="NCBI Taxonomy" id="767769"/>
    <lineage>
        <taxon>Eukaryota</taxon>
        <taxon>Fungi</taxon>
        <taxon>Dikarya</taxon>
        <taxon>Ascomycota</taxon>
        <taxon>Pezizomycotina</taxon>
        <taxon>Eurotiomycetes</taxon>
        <taxon>Eurotiomycetidae</taxon>
        <taxon>Eurotiales</taxon>
        <taxon>Aspergillaceae</taxon>
        <taxon>Aspergillus</taxon>
        <taxon>Aspergillus subgen. Circumdati</taxon>
    </lineage>
</organism>
<reference evidence="3" key="1">
    <citation type="journal article" date="2017" name="Genome Biol.">
        <title>Comparative genomics reveals high biological diversity and specific adaptations in the industrially and medically important fungal genus Aspergillus.</title>
        <authorList>
            <person name="de Vries R.P."/>
            <person name="Riley R."/>
            <person name="Wiebenga A."/>
            <person name="Aguilar-Osorio G."/>
            <person name="Amillis S."/>
            <person name="Uchima C.A."/>
            <person name="Anderluh G."/>
            <person name="Asadollahi M."/>
            <person name="Askin M."/>
            <person name="Barry K."/>
            <person name="Battaglia E."/>
            <person name="Bayram O."/>
            <person name="Benocci T."/>
            <person name="Braus-Stromeyer S.A."/>
            <person name="Caldana C."/>
            <person name="Canovas D."/>
            <person name="Cerqueira G.C."/>
            <person name="Chen F."/>
            <person name="Chen W."/>
            <person name="Choi C."/>
            <person name="Clum A."/>
            <person name="Dos Santos R.A."/>
            <person name="Damasio A.R."/>
            <person name="Diallinas G."/>
            <person name="Emri T."/>
            <person name="Fekete E."/>
            <person name="Flipphi M."/>
            <person name="Freyberg S."/>
            <person name="Gallo A."/>
            <person name="Gournas C."/>
            <person name="Habgood R."/>
            <person name="Hainaut M."/>
            <person name="Harispe M.L."/>
            <person name="Henrissat B."/>
            <person name="Hilden K.S."/>
            <person name="Hope R."/>
            <person name="Hossain A."/>
            <person name="Karabika E."/>
            <person name="Karaffa L."/>
            <person name="Karanyi Z."/>
            <person name="Krasevec N."/>
            <person name="Kuo A."/>
            <person name="Kusch H."/>
            <person name="LaButti K."/>
            <person name="Lagendijk E.L."/>
            <person name="Lapidus A."/>
            <person name="Levasseur A."/>
            <person name="Lindquist E."/>
            <person name="Lipzen A."/>
            <person name="Logrieco A.F."/>
            <person name="MacCabe A."/>
            <person name="Maekelae M.R."/>
            <person name="Malavazi I."/>
            <person name="Melin P."/>
            <person name="Meyer V."/>
            <person name="Mielnichuk N."/>
            <person name="Miskei M."/>
            <person name="Molnar A.P."/>
            <person name="Mule G."/>
            <person name="Ngan C.Y."/>
            <person name="Orejas M."/>
            <person name="Orosz E."/>
            <person name="Ouedraogo J.P."/>
            <person name="Overkamp K.M."/>
            <person name="Park H.-S."/>
            <person name="Perrone G."/>
            <person name="Piumi F."/>
            <person name="Punt P.J."/>
            <person name="Ram A.F."/>
            <person name="Ramon A."/>
            <person name="Rauscher S."/>
            <person name="Record E."/>
            <person name="Riano-Pachon D.M."/>
            <person name="Robert V."/>
            <person name="Roehrig J."/>
            <person name="Ruller R."/>
            <person name="Salamov A."/>
            <person name="Salih N.S."/>
            <person name="Samson R.A."/>
            <person name="Sandor E."/>
            <person name="Sanguinetti M."/>
            <person name="Schuetze T."/>
            <person name="Sepcic K."/>
            <person name="Shelest E."/>
            <person name="Sherlock G."/>
            <person name="Sophianopoulou V."/>
            <person name="Squina F.M."/>
            <person name="Sun H."/>
            <person name="Susca A."/>
            <person name="Todd R.B."/>
            <person name="Tsang A."/>
            <person name="Unkles S.E."/>
            <person name="van de Wiele N."/>
            <person name="van Rossen-Uffink D."/>
            <person name="Oliveira J.V."/>
            <person name="Vesth T.C."/>
            <person name="Visser J."/>
            <person name="Yu J.-H."/>
            <person name="Zhou M."/>
            <person name="Andersen M.R."/>
            <person name="Archer D.B."/>
            <person name="Baker S.E."/>
            <person name="Benoit I."/>
            <person name="Brakhage A.A."/>
            <person name="Braus G.H."/>
            <person name="Fischer R."/>
            <person name="Frisvad J.C."/>
            <person name="Goldman G.H."/>
            <person name="Houbraken J."/>
            <person name="Oakley B."/>
            <person name="Pocsi I."/>
            <person name="Scazzocchio C."/>
            <person name="Seiboth B."/>
            <person name="vanKuyk P.A."/>
            <person name="Wortman J."/>
            <person name="Dyer P.S."/>
            <person name="Grigoriev I.V."/>
        </authorList>
    </citation>
    <scope>NUCLEOTIDE SEQUENCE [LARGE SCALE GENOMIC DNA]</scope>
    <source>
        <strain evidence="3">CBS 101740 / IMI 381727 / IBT 21946</strain>
    </source>
</reference>
<name>A0A1L9UE74_ASPBC</name>
<protein>
    <submittedName>
        <fullName evidence="2">Uncharacterized protein</fullName>
    </submittedName>
</protein>
<evidence type="ECO:0000313" key="2">
    <source>
        <dbReference type="EMBL" id="OJJ69943.1"/>
    </source>
</evidence>
<dbReference type="Proteomes" id="UP000184499">
    <property type="component" value="Unassembled WGS sequence"/>
</dbReference>
<keyword evidence="3" id="KW-1185">Reference proteome</keyword>